<name>A0A0B0EHX6_9BACT</name>
<proteinExistence type="predicted"/>
<dbReference type="eggNOG" id="ENOG5033GP2">
    <property type="taxonomic scope" value="Bacteria"/>
</dbReference>
<protein>
    <submittedName>
        <fullName evidence="1">Uncharacterized protein</fullName>
    </submittedName>
</protein>
<dbReference type="AlphaFoldDB" id="A0A0B0EHX6"/>
<dbReference type="Proteomes" id="UP000030652">
    <property type="component" value="Unassembled WGS sequence"/>
</dbReference>
<reference evidence="1 2" key="1">
    <citation type="submission" date="2014-10" db="EMBL/GenBank/DDBJ databases">
        <title>Draft genome of anammox bacterium scalindua brodae, obtained using differential coverage binning of sequence data from two enrichment reactors.</title>
        <authorList>
            <person name="Speth D.R."/>
            <person name="Russ L."/>
            <person name="Kartal B."/>
            <person name="Op den Camp H.J."/>
            <person name="Dutilh B.E."/>
            <person name="Jetten M.S."/>
        </authorList>
    </citation>
    <scope>NUCLEOTIDE SEQUENCE [LARGE SCALE GENOMIC DNA]</scope>
    <source>
        <strain evidence="1">RU1</strain>
    </source>
</reference>
<accession>A0A0B0EHX6</accession>
<dbReference type="EMBL" id="JRYO01000244">
    <property type="protein sequence ID" value="KHE90713.1"/>
    <property type="molecule type" value="Genomic_DNA"/>
</dbReference>
<sequence length="71" mass="8344">MKTCNITDFMGIITPWLSSDYLRRVYKDDKGHLLLEFRDGVKDVYQIEDCTDEQLKEVLVGFKEKGIQVEE</sequence>
<organism evidence="1 2">
    <name type="scientific">Candidatus Scalindua brodae</name>
    <dbReference type="NCBI Taxonomy" id="237368"/>
    <lineage>
        <taxon>Bacteria</taxon>
        <taxon>Pseudomonadati</taxon>
        <taxon>Planctomycetota</taxon>
        <taxon>Candidatus Brocadiia</taxon>
        <taxon>Candidatus Brocadiales</taxon>
        <taxon>Candidatus Scalinduaceae</taxon>
        <taxon>Candidatus Scalindua</taxon>
    </lineage>
</organism>
<comment type="caution">
    <text evidence="1">The sequence shown here is derived from an EMBL/GenBank/DDBJ whole genome shotgun (WGS) entry which is preliminary data.</text>
</comment>
<evidence type="ECO:0000313" key="1">
    <source>
        <dbReference type="EMBL" id="KHE90713.1"/>
    </source>
</evidence>
<gene>
    <name evidence="1" type="ORF">SCABRO_03558</name>
</gene>
<evidence type="ECO:0000313" key="2">
    <source>
        <dbReference type="Proteomes" id="UP000030652"/>
    </source>
</evidence>